<dbReference type="AlphaFoldDB" id="H5SCZ0"/>
<reference evidence="1" key="1">
    <citation type="journal article" date="2005" name="Environ. Microbiol.">
        <title>Genetic and functional properties of uncultivated thermophilic crenarchaeotes from a subsurface gold mine as revealed by analysis of genome fragments.</title>
        <authorList>
            <person name="Nunoura T."/>
            <person name="Hirayama H."/>
            <person name="Takami H."/>
            <person name="Oida H."/>
            <person name="Nishi S."/>
            <person name="Shimamura S."/>
            <person name="Suzuki Y."/>
            <person name="Inagaki F."/>
            <person name="Takai K."/>
            <person name="Nealson K.H."/>
            <person name="Horikoshi K."/>
        </authorList>
    </citation>
    <scope>NUCLEOTIDE SEQUENCE</scope>
</reference>
<evidence type="ECO:0000313" key="1">
    <source>
        <dbReference type="EMBL" id="BAL54026.1"/>
    </source>
</evidence>
<dbReference type="EMBL" id="AP011676">
    <property type="protein sequence ID" value="BAL54026.1"/>
    <property type="molecule type" value="Genomic_DNA"/>
</dbReference>
<protein>
    <submittedName>
        <fullName evidence="1">Hypothetical conserved protein</fullName>
    </submittedName>
</protein>
<reference evidence="1" key="2">
    <citation type="journal article" date="2012" name="PLoS ONE">
        <title>A Deeply Branching Thermophilic Bacterium with an Ancient Acetyl-CoA Pathway Dominates a Subsurface Ecosystem.</title>
        <authorList>
            <person name="Takami H."/>
            <person name="Noguchi H."/>
            <person name="Takaki Y."/>
            <person name="Uchiyama I."/>
            <person name="Toyoda A."/>
            <person name="Nishi S."/>
            <person name="Chee G.-J."/>
            <person name="Arai W."/>
            <person name="Nunoura T."/>
            <person name="Itoh T."/>
            <person name="Hattori M."/>
            <person name="Takai K."/>
        </authorList>
    </citation>
    <scope>NUCLEOTIDE SEQUENCE</scope>
</reference>
<sequence length="99" mass="11222">MVGSATATLATLESLREYVLRSLCEQDALDPHQVQFLEHVLRRGPGIAGLMWEVRGPRRLRTQAIWAYSERRIYFYNSAGQRVGVVHLTAWPNLAEQAA</sequence>
<name>H5SCZ0_9BACT</name>
<organism evidence="1">
    <name type="scientific">uncultured Planctomycetota bacterium</name>
    <dbReference type="NCBI Taxonomy" id="120965"/>
    <lineage>
        <taxon>Bacteria</taxon>
        <taxon>Pseudomonadati</taxon>
        <taxon>Planctomycetota</taxon>
        <taxon>environmental samples</taxon>
    </lineage>
</organism>
<proteinExistence type="predicted"/>
<accession>H5SCZ0</accession>
<gene>
    <name evidence="1" type="ORF">HGMM_F12C05C09</name>
</gene>